<dbReference type="AlphaFoldDB" id="A0A5J6PXH2"/>
<protein>
    <recommendedName>
        <fullName evidence="4">Porin</fullName>
    </recommendedName>
</protein>
<evidence type="ECO:0008006" key="4">
    <source>
        <dbReference type="Google" id="ProtNLM"/>
    </source>
</evidence>
<name>A0A5J6PXH2_9NEIS</name>
<evidence type="ECO:0000313" key="2">
    <source>
        <dbReference type="EMBL" id="QEY25460.1"/>
    </source>
</evidence>
<organism evidence="2 3">
    <name type="scientific">Neisseria zalophi</name>
    <dbReference type="NCBI Taxonomy" id="640030"/>
    <lineage>
        <taxon>Bacteria</taxon>
        <taxon>Pseudomonadati</taxon>
        <taxon>Pseudomonadota</taxon>
        <taxon>Betaproteobacteria</taxon>
        <taxon>Neisseriales</taxon>
        <taxon>Neisseriaceae</taxon>
        <taxon>Neisseria</taxon>
    </lineage>
</organism>
<dbReference type="SUPFAM" id="SSF56935">
    <property type="entry name" value="Porins"/>
    <property type="match status" value="1"/>
</dbReference>
<dbReference type="Gene3D" id="2.40.160.10">
    <property type="entry name" value="Porin"/>
    <property type="match status" value="1"/>
</dbReference>
<proteinExistence type="predicted"/>
<dbReference type="Proteomes" id="UP000325713">
    <property type="component" value="Chromosome"/>
</dbReference>
<evidence type="ECO:0000313" key="3">
    <source>
        <dbReference type="Proteomes" id="UP000325713"/>
    </source>
</evidence>
<gene>
    <name evidence="2" type="ORF">D0T92_02165</name>
</gene>
<feature type="chain" id="PRO_5023844437" description="Porin" evidence="1">
    <location>
        <begin position="19"/>
        <end position="100"/>
    </location>
</feature>
<dbReference type="InterPro" id="IPR023614">
    <property type="entry name" value="Porin_dom_sf"/>
</dbReference>
<sequence length="100" mass="11023">MKKCILIFCAALPLAAWADVNLYGNIRSGVSVSRVTVGGERHSTTSIDDFGSYIGMRGSHPIGGSNNVIWQFEQDTPVSNSGGSMREYFRKKKENSMFSR</sequence>
<dbReference type="KEGG" id="nzl:D0T92_02165"/>
<dbReference type="OrthoDB" id="8607272at2"/>
<evidence type="ECO:0000256" key="1">
    <source>
        <dbReference type="SAM" id="SignalP"/>
    </source>
</evidence>
<reference evidence="2 3" key="1">
    <citation type="submission" date="2018-08" db="EMBL/GenBank/DDBJ databases">
        <title>Neisseria zalophi ATCC BAA-2455 complete genome.</title>
        <authorList>
            <person name="Veseli I.A."/>
            <person name="Buttler R."/>
            <person name="Mascarenhas dos Santos A.C."/>
            <person name="Pombert J.-F."/>
        </authorList>
    </citation>
    <scope>NUCLEOTIDE SEQUENCE [LARGE SCALE GENOMIC DNA]</scope>
    <source>
        <strain evidence="2 3">ATCC BAA-2455</strain>
    </source>
</reference>
<accession>A0A5J6PXH2</accession>
<dbReference type="RefSeq" id="WP_151049784.1">
    <property type="nucleotide sequence ID" value="NZ_CP031700.1"/>
</dbReference>
<keyword evidence="3" id="KW-1185">Reference proteome</keyword>
<keyword evidence="1" id="KW-0732">Signal</keyword>
<feature type="signal peptide" evidence="1">
    <location>
        <begin position="1"/>
        <end position="18"/>
    </location>
</feature>
<dbReference type="EMBL" id="CP031700">
    <property type="protein sequence ID" value="QEY25460.1"/>
    <property type="molecule type" value="Genomic_DNA"/>
</dbReference>